<feature type="region of interest" description="Disordered" evidence="1">
    <location>
        <begin position="1"/>
        <end position="44"/>
    </location>
</feature>
<proteinExistence type="predicted"/>
<name>A0A151LZB8_ALLMI</name>
<evidence type="ECO:0000313" key="2">
    <source>
        <dbReference type="EMBL" id="KYO17580.1"/>
    </source>
</evidence>
<sequence length="104" mass="11024">MSPAPPPRLGSHSGFAATAAQRSRSCARQTRQPAPGKSALGGAGRRDLGEILTFWKSKQPVPCPFLLNMYAGISDLSSPITNRQLHQPQEGGLFKGNANLVGQL</sequence>
<keyword evidence="3" id="KW-1185">Reference proteome</keyword>
<evidence type="ECO:0000313" key="3">
    <source>
        <dbReference type="Proteomes" id="UP000050525"/>
    </source>
</evidence>
<reference evidence="2 3" key="1">
    <citation type="journal article" date="2012" name="Genome Biol.">
        <title>Sequencing three crocodilian genomes to illuminate the evolution of archosaurs and amniotes.</title>
        <authorList>
            <person name="St John J.A."/>
            <person name="Braun E.L."/>
            <person name="Isberg S.R."/>
            <person name="Miles L.G."/>
            <person name="Chong A.Y."/>
            <person name="Gongora J."/>
            <person name="Dalzell P."/>
            <person name="Moran C."/>
            <person name="Bed'hom B."/>
            <person name="Abzhanov A."/>
            <person name="Burgess S.C."/>
            <person name="Cooksey A.M."/>
            <person name="Castoe T.A."/>
            <person name="Crawford N.G."/>
            <person name="Densmore L.D."/>
            <person name="Drew J.C."/>
            <person name="Edwards S.V."/>
            <person name="Faircloth B.C."/>
            <person name="Fujita M.K."/>
            <person name="Greenwold M.J."/>
            <person name="Hoffmann F.G."/>
            <person name="Howard J.M."/>
            <person name="Iguchi T."/>
            <person name="Janes D.E."/>
            <person name="Khan S.Y."/>
            <person name="Kohno S."/>
            <person name="de Koning A.J."/>
            <person name="Lance S.L."/>
            <person name="McCarthy F.M."/>
            <person name="McCormack J.E."/>
            <person name="Merchant M.E."/>
            <person name="Peterson D.G."/>
            <person name="Pollock D.D."/>
            <person name="Pourmand N."/>
            <person name="Raney B.J."/>
            <person name="Roessler K.A."/>
            <person name="Sanford J.R."/>
            <person name="Sawyer R.H."/>
            <person name="Schmidt C.J."/>
            <person name="Triplett E.W."/>
            <person name="Tuberville T.D."/>
            <person name="Venegas-Anaya M."/>
            <person name="Howard J.T."/>
            <person name="Jarvis E.D."/>
            <person name="Guillette L.J.Jr."/>
            <person name="Glenn T.C."/>
            <person name="Green R.E."/>
            <person name="Ray D.A."/>
        </authorList>
    </citation>
    <scope>NUCLEOTIDE SEQUENCE [LARGE SCALE GENOMIC DNA]</scope>
    <source>
        <strain evidence="2">KSC_2009_1</strain>
    </source>
</reference>
<dbReference type="EMBL" id="AKHW03006964">
    <property type="protein sequence ID" value="KYO17580.1"/>
    <property type="molecule type" value="Genomic_DNA"/>
</dbReference>
<organism evidence="2 3">
    <name type="scientific">Alligator mississippiensis</name>
    <name type="common">American alligator</name>
    <dbReference type="NCBI Taxonomy" id="8496"/>
    <lineage>
        <taxon>Eukaryota</taxon>
        <taxon>Metazoa</taxon>
        <taxon>Chordata</taxon>
        <taxon>Craniata</taxon>
        <taxon>Vertebrata</taxon>
        <taxon>Euteleostomi</taxon>
        <taxon>Archelosauria</taxon>
        <taxon>Archosauria</taxon>
        <taxon>Crocodylia</taxon>
        <taxon>Alligatoridae</taxon>
        <taxon>Alligatorinae</taxon>
        <taxon>Alligator</taxon>
    </lineage>
</organism>
<comment type="caution">
    <text evidence="2">The sequence shown here is derived from an EMBL/GenBank/DDBJ whole genome shotgun (WGS) entry which is preliminary data.</text>
</comment>
<accession>A0A151LZB8</accession>
<dbReference type="Proteomes" id="UP000050525">
    <property type="component" value="Unassembled WGS sequence"/>
</dbReference>
<gene>
    <name evidence="2" type="ORF">Y1Q_0000324</name>
</gene>
<dbReference type="AlphaFoldDB" id="A0A151LZB8"/>
<feature type="compositionally biased region" description="Polar residues" evidence="1">
    <location>
        <begin position="20"/>
        <end position="32"/>
    </location>
</feature>
<protein>
    <submittedName>
        <fullName evidence="2">Uncharacterized protein</fullName>
    </submittedName>
</protein>
<evidence type="ECO:0000256" key="1">
    <source>
        <dbReference type="SAM" id="MobiDB-lite"/>
    </source>
</evidence>